<comment type="caution">
    <text evidence="3">The sequence shown here is derived from an EMBL/GenBank/DDBJ whole genome shotgun (WGS) entry which is preliminary data.</text>
</comment>
<accession>A0A9Q1GYL6</accession>
<sequence>MEDVALKHSQHRTPIDYTPPTFDLGIPLSPKRRTPAAISSPIKGTPIISSSPAYNDERVCLGESKGQHTSMHAVADIALQYSKSAHHITQQEKDNGRQQVADELLQKPEGNVKQPLQNAPQRERRTILKRKYLYNSMLLNFIVYEVVNAIYCIFIFMNSEELYEFNAYDKAHRLWIDKEAIASMAATDSHLEIAFWISNYQGKRHVRVDFSSPHMPMQIAILHAQKLSFKYQEFYRVMWLETQRINWLDLNTCKLLHTL</sequence>
<dbReference type="Proteomes" id="UP001153076">
    <property type="component" value="Unassembled WGS sequence"/>
</dbReference>
<evidence type="ECO:0000313" key="4">
    <source>
        <dbReference type="Proteomes" id="UP001153076"/>
    </source>
</evidence>
<evidence type="ECO:0000256" key="2">
    <source>
        <dbReference type="SAM" id="Phobius"/>
    </source>
</evidence>
<reference evidence="3" key="1">
    <citation type="submission" date="2022-04" db="EMBL/GenBank/DDBJ databases">
        <title>Carnegiea gigantea Genome sequencing and assembly v2.</title>
        <authorList>
            <person name="Copetti D."/>
            <person name="Sanderson M.J."/>
            <person name="Burquez A."/>
            <person name="Wojciechowski M.F."/>
        </authorList>
    </citation>
    <scope>NUCLEOTIDE SEQUENCE</scope>
    <source>
        <strain evidence="3">SGP5-SGP5p</strain>
        <tissue evidence="3">Aerial part</tissue>
    </source>
</reference>
<name>A0A9Q1GYL6_9CARY</name>
<protein>
    <submittedName>
        <fullName evidence="3">Uncharacterized protein</fullName>
    </submittedName>
</protein>
<keyword evidence="2" id="KW-0812">Transmembrane</keyword>
<gene>
    <name evidence="3" type="ORF">Cgig2_005272</name>
</gene>
<evidence type="ECO:0000313" key="3">
    <source>
        <dbReference type="EMBL" id="KAJ8426893.1"/>
    </source>
</evidence>
<keyword evidence="2" id="KW-1133">Transmembrane helix</keyword>
<keyword evidence="4" id="KW-1185">Reference proteome</keyword>
<dbReference type="EMBL" id="JAKOGI010001225">
    <property type="protein sequence ID" value="KAJ8426893.1"/>
    <property type="molecule type" value="Genomic_DNA"/>
</dbReference>
<keyword evidence="2" id="KW-0472">Membrane</keyword>
<proteinExistence type="predicted"/>
<feature type="transmembrane region" description="Helical" evidence="2">
    <location>
        <begin position="132"/>
        <end position="157"/>
    </location>
</feature>
<dbReference type="AlphaFoldDB" id="A0A9Q1GYL6"/>
<evidence type="ECO:0000256" key="1">
    <source>
        <dbReference type="SAM" id="MobiDB-lite"/>
    </source>
</evidence>
<feature type="region of interest" description="Disordered" evidence="1">
    <location>
        <begin position="1"/>
        <end position="28"/>
    </location>
</feature>
<organism evidence="3 4">
    <name type="scientific">Carnegiea gigantea</name>
    <dbReference type="NCBI Taxonomy" id="171969"/>
    <lineage>
        <taxon>Eukaryota</taxon>
        <taxon>Viridiplantae</taxon>
        <taxon>Streptophyta</taxon>
        <taxon>Embryophyta</taxon>
        <taxon>Tracheophyta</taxon>
        <taxon>Spermatophyta</taxon>
        <taxon>Magnoliopsida</taxon>
        <taxon>eudicotyledons</taxon>
        <taxon>Gunneridae</taxon>
        <taxon>Pentapetalae</taxon>
        <taxon>Caryophyllales</taxon>
        <taxon>Cactineae</taxon>
        <taxon>Cactaceae</taxon>
        <taxon>Cactoideae</taxon>
        <taxon>Echinocereeae</taxon>
        <taxon>Carnegiea</taxon>
    </lineage>
</organism>